<dbReference type="UniPathway" id="UPA00077">
    <property type="reaction ID" value="UER00158"/>
</dbReference>
<comment type="pathway">
    <text evidence="1">Cofactor biosynthesis; tetrahydrofolate biosynthesis; 5,6,7,8-tetrahydrofolate from 7,8-dihydrofolate: step 1/1.</text>
</comment>
<dbReference type="GO" id="GO:0046452">
    <property type="term" value="P:dihydrofolate metabolic process"/>
    <property type="evidence" value="ECO:0007669"/>
    <property type="project" value="TreeGrafter"/>
</dbReference>
<dbReference type="PANTHER" id="PTHR48069:SF3">
    <property type="entry name" value="DIHYDROFOLATE REDUCTASE"/>
    <property type="match status" value="1"/>
</dbReference>
<dbReference type="InterPro" id="IPR024072">
    <property type="entry name" value="DHFR-like_dom_sf"/>
</dbReference>
<evidence type="ECO:0000313" key="9">
    <source>
        <dbReference type="EMBL" id="RBP41393.1"/>
    </source>
</evidence>
<protein>
    <recommendedName>
        <fullName evidence="3">dihydrofolate reductase</fullName>
        <ecNumber evidence="3">1.5.1.3</ecNumber>
    </recommendedName>
</protein>
<comment type="similarity">
    <text evidence="2">Belongs to the dihydrofolate reductase family.</text>
</comment>
<evidence type="ECO:0000256" key="3">
    <source>
        <dbReference type="ARBA" id="ARBA00012856"/>
    </source>
</evidence>
<keyword evidence="10" id="KW-1185">Reference proteome</keyword>
<dbReference type="SUPFAM" id="SSF53597">
    <property type="entry name" value="Dihydrofolate reductase-like"/>
    <property type="match status" value="1"/>
</dbReference>
<dbReference type="Gene3D" id="3.40.430.10">
    <property type="entry name" value="Dihydrofolate Reductase, subunit A"/>
    <property type="match status" value="1"/>
</dbReference>
<proteinExistence type="inferred from homology"/>
<sequence>MLLSLIAAMDENRLLADARGIPWKLPRDVAHFREYTDSKWLLLGRTTYEEMRGWFRPGHCPLVLSSRCGWDPEIGRVVSSVPQAIATAEAAGQGELVCIGGGQVFAAALPYANKMVLTRVHASITPEGRPVYFPPWNASEWKDETIWQQPAEAGHALPFALHELTRR</sequence>
<accession>A0A366HFP5</accession>
<dbReference type="EMBL" id="QNRR01000007">
    <property type="protein sequence ID" value="RBP41393.1"/>
    <property type="molecule type" value="Genomic_DNA"/>
</dbReference>
<evidence type="ECO:0000256" key="5">
    <source>
        <dbReference type="ARBA" id="ARBA00022857"/>
    </source>
</evidence>
<keyword evidence="6" id="KW-0560">Oxidoreductase</keyword>
<evidence type="ECO:0000256" key="1">
    <source>
        <dbReference type="ARBA" id="ARBA00004903"/>
    </source>
</evidence>
<dbReference type="RefSeq" id="WP_113960024.1">
    <property type="nucleotide sequence ID" value="NZ_QNRR01000007.1"/>
</dbReference>
<keyword evidence="5" id="KW-0521">NADP</keyword>
<comment type="function">
    <text evidence="7">Key enzyme in folate metabolism. Catalyzes an essential reaction for de novo glycine and purine synthesis, and for DNA precursor synthesis.</text>
</comment>
<dbReference type="GO" id="GO:0006730">
    <property type="term" value="P:one-carbon metabolic process"/>
    <property type="evidence" value="ECO:0007669"/>
    <property type="project" value="UniProtKB-KW"/>
</dbReference>
<dbReference type="OrthoDB" id="9804315at2"/>
<dbReference type="GO" id="GO:0050661">
    <property type="term" value="F:NADP binding"/>
    <property type="evidence" value="ECO:0007669"/>
    <property type="project" value="InterPro"/>
</dbReference>
<dbReference type="EC" id="1.5.1.3" evidence="3"/>
<dbReference type="CDD" id="cd00209">
    <property type="entry name" value="DHFR"/>
    <property type="match status" value="1"/>
</dbReference>
<dbReference type="AlphaFoldDB" id="A0A366HFP5"/>
<evidence type="ECO:0000259" key="8">
    <source>
        <dbReference type="PROSITE" id="PS51330"/>
    </source>
</evidence>
<evidence type="ECO:0000256" key="4">
    <source>
        <dbReference type="ARBA" id="ARBA00022563"/>
    </source>
</evidence>
<organism evidence="9 10">
    <name type="scientific">Roseimicrobium gellanilyticum</name>
    <dbReference type="NCBI Taxonomy" id="748857"/>
    <lineage>
        <taxon>Bacteria</taxon>
        <taxon>Pseudomonadati</taxon>
        <taxon>Verrucomicrobiota</taxon>
        <taxon>Verrucomicrobiia</taxon>
        <taxon>Verrucomicrobiales</taxon>
        <taxon>Verrucomicrobiaceae</taxon>
        <taxon>Roseimicrobium</taxon>
    </lineage>
</organism>
<dbReference type="GO" id="GO:0046654">
    <property type="term" value="P:tetrahydrofolate biosynthetic process"/>
    <property type="evidence" value="ECO:0007669"/>
    <property type="project" value="UniProtKB-UniPathway"/>
</dbReference>
<feature type="domain" description="DHFR" evidence="8">
    <location>
        <begin position="2"/>
        <end position="167"/>
    </location>
</feature>
<dbReference type="GO" id="GO:0004146">
    <property type="term" value="F:dihydrofolate reductase activity"/>
    <property type="evidence" value="ECO:0007669"/>
    <property type="project" value="UniProtKB-EC"/>
</dbReference>
<dbReference type="PANTHER" id="PTHR48069">
    <property type="entry name" value="DIHYDROFOLATE REDUCTASE"/>
    <property type="match status" value="1"/>
</dbReference>
<evidence type="ECO:0000256" key="6">
    <source>
        <dbReference type="ARBA" id="ARBA00023002"/>
    </source>
</evidence>
<dbReference type="InterPro" id="IPR001796">
    <property type="entry name" value="DHFR_dom"/>
</dbReference>
<reference evidence="9 10" key="1">
    <citation type="submission" date="2018-06" db="EMBL/GenBank/DDBJ databases">
        <title>Genomic Encyclopedia of Type Strains, Phase IV (KMG-IV): sequencing the most valuable type-strain genomes for metagenomic binning, comparative biology and taxonomic classification.</title>
        <authorList>
            <person name="Goeker M."/>
        </authorList>
    </citation>
    <scope>NUCLEOTIDE SEQUENCE [LARGE SCALE GENOMIC DNA]</scope>
    <source>
        <strain evidence="9 10">DSM 25532</strain>
    </source>
</reference>
<dbReference type="InterPro" id="IPR012259">
    <property type="entry name" value="DHFR"/>
</dbReference>
<name>A0A366HFP5_9BACT</name>
<dbReference type="GO" id="GO:0005829">
    <property type="term" value="C:cytosol"/>
    <property type="evidence" value="ECO:0007669"/>
    <property type="project" value="TreeGrafter"/>
</dbReference>
<dbReference type="PROSITE" id="PS51330">
    <property type="entry name" value="DHFR_2"/>
    <property type="match status" value="1"/>
</dbReference>
<dbReference type="PRINTS" id="PR00070">
    <property type="entry name" value="DHFR"/>
</dbReference>
<evidence type="ECO:0000256" key="2">
    <source>
        <dbReference type="ARBA" id="ARBA00009539"/>
    </source>
</evidence>
<dbReference type="Proteomes" id="UP000253426">
    <property type="component" value="Unassembled WGS sequence"/>
</dbReference>
<keyword evidence="4" id="KW-0554">One-carbon metabolism</keyword>
<evidence type="ECO:0000256" key="7">
    <source>
        <dbReference type="ARBA" id="ARBA00025067"/>
    </source>
</evidence>
<comment type="caution">
    <text evidence="9">The sequence shown here is derived from an EMBL/GenBank/DDBJ whole genome shotgun (WGS) entry which is preliminary data.</text>
</comment>
<dbReference type="Pfam" id="PF00186">
    <property type="entry name" value="DHFR_1"/>
    <property type="match status" value="1"/>
</dbReference>
<dbReference type="GO" id="GO:0046655">
    <property type="term" value="P:folic acid metabolic process"/>
    <property type="evidence" value="ECO:0007669"/>
    <property type="project" value="TreeGrafter"/>
</dbReference>
<gene>
    <name evidence="9" type="ORF">DES53_107225</name>
</gene>
<evidence type="ECO:0000313" key="10">
    <source>
        <dbReference type="Proteomes" id="UP000253426"/>
    </source>
</evidence>